<dbReference type="InterPro" id="IPR036400">
    <property type="entry name" value="Cyt_B5-like_heme/steroid_sf"/>
</dbReference>
<feature type="domain" description="Cytochrome b5 heme-binding" evidence="2">
    <location>
        <begin position="127"/>
        <end position="199"/>
    </location>
</feature>
<dbReference type="Proteomes" id="UP000095558">
    <property type="component" value="Unassembled WGS sequence"/>
</dbReference>
<reference evidence="3 4" key="1">
    <citation type="submission" date="2015-09" db="EMBL/GenBank/DDBJ databases">
        <authorList>
            <consortium name="Pathogen Informatics"/>
        </authorList>
    </citation>
    <scope>NUCLEOTIDE SEQUENCE [LARGE SCALE GENOMIC DNA]</scope>
    <source>
        <strain evidence="3 4">2789STDY5834855</strain>
    </source>
</reference>
<organism evidence="3 4">
    <name type="scientific">Clostridium disporicum</name>
    <dbReference type="NCBI Taxonomy" id="84024"/>
    <lineage>
        <taxon>Bacteria</taxon>
        <taxon>Bacillati</taxon>
        <taxon>Bacillota</taxon>
        <taxon>Clostridia</taxon>
        <taxon>Eubacteriales</taxon>
        <taxon>Clostridiaceae</taxon>
        <taxon>Clostridium</taxon>
    </lineage>
</organism>
<feature type="region of interest" description="Disordered" evidence="1">
    <location>
        <begin position="92"/>
        <end position="116"/>
    </location>
</feature>
<protein>
    <submittedName>
        <fullName evidence="3">Steroid-binding protein</fullName>
    </submittedName>
</protein>
<dbReference type="Gene3D" id="3.10.120.10">
    <property type="entry name" value="Cytochrome b5-like heme/steroid binding domain"/>
    <property type="match status" value="1"/>
</dbReference>
<evidence type="ECO:0000256" key="1">
    <source>
        <dbReference type="SAM" id="MobiDB-lite"/>
    </source>
</evidence>
<sequence length="200" mass="23507">MAKKDFLEQKYCEINKLKNLLQTYPKEYAETIIKVMQNVFDEISEYLDEEANKLKKIAKIDIAEKNIDILEKKIDGLNKKIEKVKSELSETEKCEKEEKKSTKQETKREKKSGKKHDFSSREELRYYTMDEIAKFDGSDGSLAYVVIDGTVYDVTSIKEWRDGRHYGLYAGRDLTEYFNTCHKDEKYILNKLRIVGTIKS</sequence>
<dbReference type="AlphaFoldDB" id="A0A174J278"/>
<dbReference type="RefSeq" id="WP_052330710.1">
    <property type="nucleotide sequence ID" value="NZ_CYYT01000041.1"/>
</dbReference>
<dbReference type="SUPFAM" id="SSF55856">
    <property type="entry name" value="Cytochrome b5-like heme/steroid binding domain"/>
    <property type="match status" value="1"/>
</dbReference>
<evidence type="ECO:0000313" key="3">
    <source>
        <dbReference type="EMBL" id="CUN73461.1"/>
    </source>
</evidence>
<feature type="compositionally biased region" description="Basic and acidic residues" evidence="1">
    <location>
        <begin position="92"/>
        <end position="108"/>
    </location>
</feature>
<dbReference type="InterPro" id="IPR036356">
    <property type="entry name" value="ERp29_C_sf"/>
</dbReference>
<gene>
    <name evidence="3" type="ORF">ERS852470_00590</name>
</gene>
<dbReference type="Pfam" id="PF00173">
    <property type="entry name" value="Cyt-b5"/>
    <property type="match status" value="1"/>
</dbReference>
<dbReference type="GeneID" id="83013580"/>
<accession>A0A174J278</accession>
<name>A0A174J278_9CLOT</name>
<evidence type="ECO:0000259" key="2">
    <source>
        <dbReference type="SMART" id="SM01117"/>
    </source>
</evidence>
<proteinExistence type="predicted"/>
<dbReference type="SMART" id="SM01117">
    <property type="entry name" value="Cyt-b5"/>
    <property type="match status" value="1"/>
</dbReference>
<dbReference type="InterPro" id="IPR001199">
    <property type="entry name" value="Cyt_B5-like_heme/steroid-bd"/>
</dbReference>
<evidence type="ECO:0000313" key="4">
    <source>
        <dbReference type="Proteomes" id="UP000095558"/>
    </source>
</evidence>
<dbReference type="SUPFAM" id="SSF47933">
    <property type="entry name" value="ERP29 C domain-like"/>
    <property type="match status" value="1"/>
</dbReference>
<dbReference type="EMBL" id="CYZV01000005">
    <property type="protein sequence ID" value="CUN73461.1"/>
    <property type="molecule type" value="Genomic_DNA"/>
</dbReference>